<dbReference type="InterPro" id="IPR017972">
    <property type="entry name" value="Cyt_P450_CS"/>
</dbReference>
<dbReference type="PANTHER" id="PTHR24305">
    <property type="entry name" value="CYTOCHROME P450"/>
    <property type="match status" value="1"/>
</dbReference>
<gene>
    <name evidence="11" type="ORF">DFH94DRAFT_796036</name>
</gene>
<comment type="similarity">
    <text evidence="3 9">Belongs to the cytochrome P450 family.</text>
</comment>
<dbReference type="GO" id="GO:0016705">
    <property type="term" value="F:oxidoreductase activity, acting on paired donors, with incorporation or reduction of molecular oxygen"/>
    <property type="evidence" value="ECO:0007669"/>
    <property type="project" value="InterPro"/>
</dbReference>
<evidence type="ECO:0000256" key="8">
    <source>
        <dbReference type="PIRSR" id="PIRSR602401-1"/>
    </source>
</evidence>
<keyword evidence="7 9" id="KW-0503">Monooxygenase</keyword>
<keyword evidence="8 9" id="KW-0349">Heme</keyword>
<dbReference type="PRINTS" id="PR00385">
    <property type="entry name" value="P450"/>
</dbReference>
<dbReference type="InterPro" id="IPR002401">
    <property type="entry name" value="Cyt_P450_E_grp-I"/>
</dbReference>
<dbReference type="PRINTS" id="PR00463">
    <property type="entry name" value="EP450I"/>
</dbReference>
<dbReference type="Gene3D" id="1.10.630.10">
    <property type="entry name" value="Cytochrome P450"/>
    <property type="match status" value="1"/>
</dbReference>
<dbReference type="InterPro" id="IPR050121">
    <property type="entry name" value="Cytochrome_P450_monoxygenase"/>
</dbReference>
<comment type="pathway">
    <text evidence="2">Secondary metabolite biosynthesis.</text>
</comment>
<evidence type="ECO:0000256" key="2">
    <source>
        <dbReference type="ARBA" id="ARBA00005179"/>
    </source>
</evidence>
<comment type="caution">
    <text evidence="11">The sequence shown here is derived from an EMBL/GenBank/DDBJ whole genome shotgun (WGS) entry which is preliminary data.</text>
</comment>
<feature type="transmembrane region" description="Helical" evidence="10">
    <location>
        <begin position="51"/>
        <end position="69"/>
    </location>
</feature>
<dbReference type="AlphaFoldDB" id="A0A9P5MQ31"/>
<keyword evidence="10" id="KW-0812">Transmembrane</keyword>
<keyword evidence="12" id="KW-1185">Reference proteome</keyword>
<evidence type="ECO:0000313" key="11">
    <source>
        <dbReference type="EMBL" id="KAF8467087.1"/>
    </source>
</evidence>
<evidence type="ECO:0000256" key="9">
    <source>
        <dbReference type="RuleBase" id="RU000461"/>
    </source>
</evidence>
<feature type="binding site" description="axial binding residue" evidence="8">
    <location>
        <position position="480"/>
    </location>
    <ligand>
        <name>heme</name>
        <dbReference type="ChEBI" id="CHEBI:30413"/>
    </ligand>
    <ligandPart>
        <name>Fe</name>
        <dbReference type="ChEBI" id="CHEBI:18248"/>
    </ligandPart>
</feature>
<organism evidence="11 12">
    <name type="scientific">Russula ochroleuca</name>
    <dbReference type="NCBI Taxonomy" id="152965"/>
    <lineage>
        <taxon>Eukaryota</taxon>
        <taxon>Fungi</taxon>
        <taxon>Dikarya</taxon>
        <taxon>Basidiomycota</taxon>
        <taxon>Agaricomycotina</taxon>
        <taxon>Agaricomycetes</taxon>
        <taxon>Russulales</taxon>
        <taxon>Russulaceae</taxon>
        <taxon>Russula</taxon>
    </lineage>
</organism>
<dbReference type="GO" id="GO:0004497">
    <property type="term" value="F:monooxygenase activity"/>
    <property type="evidence" value="ECO:0007669"/>
    <property type="project" value="UniProtKB-KW"/>
</dbReference>
<dbReference type="InterPro" id="IPR036396">
    <property type="entry name" value="Cyt_P450_sf"/>
</dbReference>
<keyword evidence="4 8" id="KW-0479">Metal-binding</keyword>
<dbReference type="GO" id="GO:0005506">
    <property type="term" value="F:iron ion binding"/>
    <property type="evidence" value="ECO:0007669"/>
    <property type="project" value="InterPro"/>
</dbReference>
<dbReference type="Proteomes" id="UP000759537">
    <property type="component" value="Unassembled WGS sequence"/>
</dbReference>
<evidence type="ECO:0000256" key="6">
    <source>
        <dbReference type="ARBA" id="ARBA00023004"/>
    </source>
</evidence>
<evidence type="ECO:0000256" key="5">
    <source>
        <dbReference type="ARBA" id="ARBA00023002"/>
    </source>
</evidence>
<comment type="cofactor">
    <cofactor evidence="1 8">
        <name>heme</name>
        <dbReference type="ChEBI" id="CHEBI:30413"/>
    </cofactor>
</comment>
<evidence type="ECO:0000256" key="10">
    <source>
        <dbReference type="SAM" id="Phobius"/>
    </source>
</evidence>
<dbReference type="PROSITE" id="PS00086">
    <property type="entry name" value="CYTOCHROME_P450"/>
    <property type="match status" value="1"/>
</dbReference>
<dbReference type="InterPro" id="IPR001128">
    <property type="entry name" value="Cyt_P450"/>
</dbReference>
<keyword evidence="10" id="KW-1133">Transmembrane helix</keyword>
<reference evidence="11" key="1">
    <citation type="submission" date="2019-10" db="EMBL/GenBank/DDBJ databases">
        <authorList>
            <consortium name="DOE Joint Genome Institute"/>
            <person name="Kuo A."/>
            <person name="Miyauchi S."/>
            <person name="Kiss E."/>
            <person name="Drula E."/>
            <person name="Kohler A."/>
            <person name="Sanchez-Garcia M."/>
            <person name="Andreopoulos B."/>
            <person name="Barry K.W."/>
            <person name="Bonito G."/>
            <person name="Buee M."/>
            <person name="Carver A."/>
            <person name="Chen C."/>
            <person name="Cichocki N."/>
            <person name="Clum A."/>
            <person name="Culley D."/>
            <person name="Crous P.W."/>
            <person name="Fauchery L."/>
            <person name="Girlanda M."/>
            <person name="Hayes R."/>
            <person name="Keri Z."/>
            <person name="LaButti K."/>
            <person name="Lipzen A."/>
            <person name="Lombard V."/>
            <person name="Magnuson J."/>
            <person name="Maillard F."/>
            <person name="Morin E."/>
            <person name="Murat C."/>
            <person name="Nolan M."/>
            <person name="Ohm R."/>
            <person name="Pangilinan J."/>
            <person name="Pereira M."/>
            <person name="Perotto S."/>
            <person name="Peter M."/>
            <person name="Riley R."/>
            <person name="Sitrit Y."/>
            <person name="Stielow B."/>
            <person name="Szollosi G."/>
            <person name="Zifcakova L."/>
            <person name="Stursova M."/>
            <person name="Spatafora J.W."/>
            <person name="Tedersoo L."/>
            <person name="Vaario L.-M."/>
            <person name="Yamada A."/>
            <person name="Yan M."/>
            <person name="Wang P."/>
            <person name="Xu J."/>
            <person name="Bruns T."/>
            <person name="Baldrian P."/>
            <person name="Vilgalys R."/>
            <person name="Henrissat B."/>
            <person name="Grigoriev I.V."/>
            <person name="Hibbett D."/>
            <person name="Nagy L.G."/>
            <person name="Martin F.M."/>
        </authorList>
    </citation>
    <scope>NUCLEOTIDE SEQUENCE</scope>
    <source>
        <strain evidence="11">Prilba</strain>
    </source>
</reference>
<keyword evidence="6 8" id="KW-0408">Iron</keyword>
<sequence>MSLTTLTQYWPFGHTLESMSKLDAGVHVLATSLASHLLFRRFEPRSALSRVALLIVIPALLSTPISYSVRSPYVAFPLAFASYWSCLVFFTIVYRLSPFHPLAKYPGPAYFSATGDQHRCLKRLHDRYGDVVRIGPNELSICDASLIHPVLGQGGLRKGPRTYRSLSILVGMAGLGPLLLLPSATQVKHLQQRKPWNRAFSSIALKEYEFIVAKRARQFIGCLENLVHGSNHREGVVLDVGKWLNYFTTDFMGDMAFGGGFELMKAGGDEDGIWTIIESGLHGKLRRAIAFGRGNVSKRLGVGASRKDLFYYLSGEELPEAERPSFEDIVQNGTLAIVAGSDTTSSVLTAIIYYLLLNPAAYERLQEEVDSAFPSGEEPLDTVKLSHLEWLNGCINEGLRLQPPVPSGSQRSVDGVKVFGKLVMPEWTQLTLHTYSIHRDARYFHTPEAFLPERWLSKGAPAGEHNPAAFFPFSYGPTICAGKNLALMEMRMVLCWILRHFHLSSAPGVAYEEWEGKIQDWFVVHHEPLLVSVSLRE</sequence>
<dbReference type="Pfam" id="PF00067">
    <property type="entry name" value="p450"/>
    <property type="match status" value="1"/>
</dbReference>
<dbReference type="GO" id="GO:0020037">
    <property type="term" value="F:heme binding"/>
    <property type="evidence" value="ECO:0007669"/>
    <property type="project" value="InterPro"/>
</dbReference>
<feature type="transmembrane region" description="Helical" evidence="10">
    <location>
        <begin position="166"/>
        <end position="184"/>
    </location>
</feature>
<evidence type="ECO:0000256" key="4">
    <source>
        <dbReference type="ARBA" id="ARBA00022723"/>
    </source>
</evidence>
<dbReference type="EMBL" id="WHVB01000037">
    <property type="protein sequence ID" value="KAF8467087.1"/>
    <property type="molecule type" value="Genomic_DNA"/>
</dbReference>
<dbReference type="OrthoDB" id="6692864at2759"/>
<protein>
    <submittedName>
        <fullName evidence="11">High nitrogen upregulated cytochrome P450 monooxygenase 2</fullName>
    </submittedName>
</protein>
<keyword evidence="10" id="KW-0472">Membrane</keyword>
<accession>A0A9P5MQ31</accession>
<proteinExistence type="inferred from homology"/>
<reference evidence="11" key="2">
    <citation type="journal article" date="2020" name="Nat. Commun.">
        <title>Large-scale genome sequencing of mycorrhizal fungi provides insights into the early evolution of symbiotic traits.</title>
        <authorList>
            <person name="Miyauchi S."/>
            <person name="Kiss E."/>
            <person name="Kuo A."/>
            <person name="Drula E."/>
            <person name="Kohler A."/>
            <person name="Sanchez-Garcia M."/>
            <person name="Morin E."/>
            <person name="Andreopoulos B."/>
            <person name="Barry K.W."/>
            <person name="Bonito G."/>
            <person name="Buee M."/>
            <person name="Carver A."/>
            <person name="Chen C."/>
            <person name="Cichocki N."/>
            <person name="Clum A."/>
            <person name="Culley D."/>
            <person name="Crous P.W."/>
            <person name="Fauchery L."/>
            <person name="Girlanda M."/>
            <person name="Hayes R.D."/>
            <person name="Keri Z."/>
            <person name="LaButti K."/>
            <person name="Lipzen A."/>
            <person name="Lombard V."/>
            <person name="Magnuson J."/>
            <person name="Maillard F."/>
            <person name="Murat C."/>
            <person name="Nolan M."/>
            <person name="Ohm R.A."/>
            <person name="Pangilinan J."/>
            <person name="Pereira M.F."/>
            <person name="Perotto S."/>
            <person name="Peter M."/>
            <person name="Pfister S."/>
            <person name="Riley R."/>
            <person name="Sitrit Y."/>
            <person name="Stielow J.B."/>
            <person name="Szollosi G."/>
            <person name="Zifcakova L."/>
            <person name="Stursova M."/>
            <person name="Spatafora J.W."/>
            <person name="Tedersoo L."/>
            <person name="Vaario L.M."/>
            <person name="Yamada A."/>
            <person name="Yan M."/>
            <person name="Wang P."/>
            <person name="Xu J."/>
            <person name="Bruns T."/>
            <person name="Baldrian P."/>
            <person name="Vilgalys R."/>
            <person name="Dunand C."/>
            <person name="Henrissat B."/>
            <person name="Grigoriev I.V."/>
            <person name="Hibbett D."/>
            <person name="Nagy L.G."/>
            <person name="Martin F.M."/>
        </authorList>
    </citation>
    <scope>NUCLEOTIDE SEQUENCE</scope>
    <source>
        <strain evidence="11">Prilba</strain>
    </source>
</reference>
<name>A0A9P5MQ31_9AGAM</name>
<feature type="transmembrane region" description="Helical" evidence="10">
    <location>
        <begin position="75"/>
        <end position="94"/>
    </location>
</feature>
<dbReference type="SUPFAM" id="SSF48264">
    <property type="entry name" value="Cytochrome P450"/>
    <property type="match status" value="1"/>
</dbReference>
<evidence type="ECO:0000256" key="1">
    <source>
        <dbReference type="ARBA" id="ARBA00001971"/>
    </source>
</evidence>
<evidence type="ECO:0000256" key="7">
    <source>
        <dbReference type="ARBA" id="ARBA00023033"/>
    </source>
</evidence>
<evidence type="ECO:0000313" key="12">
    <source>
        <dbReference type="Proteomes" id="UP000759537"/>
    </source>
</evidence>
<evidence type="ECO:0000256" key="3">
    <source>
        <dbReference type="ARBA" id="ARBA00010617"/>
    </source>
</evidence>
<dbReference type="PANTHER" id="PTHR24305:SF187">
    <property type="entry name" value="P450, PUTATIVE (EUROFUNG)-RELATED"/>
    <property type="match status" value="1"/>
</dbReference>
<keyword evidence="5 9" id="KW-0560">Oxidoreductase</keyword>